<gene>
    <name evidence="3" type="primary">LOC116499067</name>
</gene>
<keyword evidence="2" id="KW-1185">Reference proteome</keyword>
<dbReference type="KEGG" id="aful:116499067"/>
<feature type="compositionally biased region" description="Basic and acidic residues" evidence="1">
    <location>
        <begin position="245"/>
        <end position="276"/>
    </location>
</feature>
<feature type="compositionally biased region" description="Basic and acidic residues" evidence="1">
    <location>
        <begin position="212"/>
        <end position="239"/>
    </location>
</feature>
<feature type="region of interest" description="Disordered" evidence="1">
    <location>
        <begin position="118"/>
        <end position="347"/>
    </location>
</feature>
<accession>A0A6J3EE18</accession>
<reference evidence="3" key="1">
    <citation type="submission" date="2025-08" db="UniProtKB">
        <authorList>
            <consortium name="RefSeq"/>
        </authorList>
    </citation>
    <scope>IDENTIFICATION</scope>
    <source>
        <tissue evidence="3">Lung</tissue>
    </source>
</reference>
<protein>
    <submittedName>
        <fullName evidence="3">Junctional sarcoplasmic reticulum protein 1-like isoform X1</fullName>
    </submittedName>
</protein>
<name>A0A6J3EE18_AYTFU</name>
<sequence>MLAHPHSLPSVQGLEEVGTRPGVREQDPDTPEPSMPEPAALSADKRAAEKKRVEKVGAKGTTVPAVPKSLPVKTKVEPHSLDPAEEPLIWEGLTLNKCILVASIVALLSVSFQVLQAPPCSRDGVSSSRQEPPAPPIPEVTITKEEAPEVEAPQPIQPESSMEDDNSDDDGDDDNSNDADSNLAEPWIFKKWFGRSEPKDEEEEPTEEPEEPPAKVEVRKGREKPRAPEKKEEKAKDSRAAPAERSGRQDPRPKERTPEDKPIRAPRAPKEPEQQPHKKRGREGKESRRERDEPRRDGGKSRPGRAEHQESTRRDWRQLRGEQRGKKPWEQAGKDGTARPREGRRRD</sequence>
<dbReference type="InterPro" id="IPR026178">
    <property type="entry name" value="JSRP1"/>
</dbReference>
<proteinExistence type="predicted"/>
<dbReference type="InParanoid" id="A0A6J3EE18"/>
<feature type="region of interest" description="Disordered" evidence="1">
    <location>
        <begin position="1"/>
        <end position="71"/>
    </location>
</feature>
<dbReference type="Pfam" id="PF15312">
    <property type="entry name" value="JSRP"/>
    <property type="match status" value="1"/>
</dbReference>
<feature type="compositionally biased region" description="Acidic residues" evidence="1">
    <location>
        <begin position="161"/>
        <end position="177"/>
    </location>
</feature>
<dbReference type="Proteomes" id="UP000504639">
    <property type="component" value="Chromosome 26"/>
</dbReference>
<dbReference type="GeneID" id="116499067"/>
<feature type="compositionally biased region" description="Basic and acidic residues" evidence="1">
    <location>
        <begin position="43"/>
        <end position="57"/>
    </location>
</feature>
<evidence type="ECO:0000313" key="3">
    <source>
        <dbReference type="RefSeq" id="XP_032059563.1"/>
    </source>
</evidence>
<dbReference type="RefSeq" id="XP_032059563.1">
    <property type="nucleotide sequence ID" value="XM_032203672.1"/>
</dbReference>
<dbReference type="AlphaFoldDB" id="A0A6J3EE18"/>
<feature type="compositionally biased region" description="Basic and acidic residues" evidence="1">
    <location>
        <begin position="283"/>
        <end position="347"/>
    </location>
</feature>
<evidence type="ECO:0000256" key="1">
    <source>
        <dbReference type="SAM" id="MobiDB-lite"/>
    </source>
</evidence>
<organism evidence="2 3">
    <name type="scientific">Aythya fuligula</name>
    <name type="common">Tufted duck</name>
    <name type="synonym">Anas fuligula</name>
    <dbReference type="NCBI Taxonomy" id="219594"/>
    <lineage>
        <taxon>Eukaryota</taxon>
        <taxon>Metazoa</taxon>
        <taxon>Chordata</taxon>
        <taxon>Craniata</taxon>
        <taxon>Vertebrata</taxon>
        <taxon>Euteleostomi</taxon>
        <taxon>Archelosauria</taxon>
        <taxon>Archosauria</taxon>
        <taxon>Dinosauria</taxon>
        <taxon>Saurischia</taxon>
        <taxon>Theropoda</taxon>
        <taxon>Coelurosauria</taxon>
        <taxon>Aves</taxon>
        <taxon>Neognathae</taxon>
        <taxon>Galloanserae</taxon>
        <taxon>Anseriformes</taxon>
        <taxon>Anatidae</taxon>
        <taxon>Aythyinae</taxon>
        <taxon>Aythya</taxon>
    </lineage>
</organism>
<feature type="compositionally biased region" description="Acidic residues" evidence="1">
    <location>
        <begin position="199"/>
        <end position="211"/>
    </location>
</feature>
<evidence type="ECO:0000313" key="2">
    <source>
        <dbReference type="Proteomes" id="UP000504639"/>
    </source>
</evidence>